<evidence type="ECO:0000259" key="6">
    <source>
        <dbReference type="SMART" id="SM01356"/>
    </source>
</evidence>
<dbReference type="InterPro" id="IPR016024">
    <property type="entry name" value="ARM-type_fold"/>
</dbReference>
<gene>
    <name evidence="7" type="ORF">SELO1098_LOCUS28926</name>
</gene>
<feature type="compositionally biased region" description="Pro residues" evidence="5">
    <location>
        <begin position="717"/>
        <end position="728"/>
    </location>
</feature>
<dbReference type="Gene3D" id="1.25.10.10">
    <property type="entry name" value="Leucine-rich Repeat Variant"/>
    <property type="match status" value="1"/>
</dbReference>
<keyword evidence="2" id="KW-0813">Transport</keyword>
<evidence type="ECO:0000256" key="4">
    <source>
        <dbReference type="ARBA" id="ARBA00023136"/>
    </source>
</evidence>
<organism evidence="7">
    <name type="scientific">Spumella elongata</name>
    <dbReference type="NCBI Taxonomy" id="89044"/>
    <lineage>
        <taxon>Eukaryota</taxon>
        <taxon>Sar</taxon>
        <taxon>Stramenopiles</taxon>
        <taxon>Ochrophyta</taxon>
        <taxon>Chrysophyceae</taxon>
        <taxon>Chromulinales</taxon>
        <taxon>Chromulinaceae</taxon>
        <taxon>Spumella</taxon>
    </lineage>
</organism>
<dbReference type="PANTHER" id="PTHR22780">
    <property type="entry name" value="ADAPTIN, ALPHA/GAMMA/EPSILON"/>
    <property type="match status" value="1"/>
</dbReference>
<name>A0A7S3HNE1_9STRA</name>
<keyword evidence="3" id="KW-0653">Protein transport</keyword>
<dbReference type="SUPFAM" id="SSF48371">
    <property type="entry name" value="ARM repeat"/>
    <property type="match status" value="1"/>
</dbReference>
<protein>
    <recommendedName>
        <fullName evidence="6">AP-4 complex subunit epsilon-1 C-terminal domain-containing protein</fullName>
    </recommendedName>
</protein>
<accession>A0A7S3HNE1</accession>
<dbReference type="EMBL" id="HBIC01056461">
    <property type="protein sequence ID" value="CAE0300071.1"/>
    <property type="molecule type" value="Transcribed_RNA"/>
</dbReference>
<feature type="region of interest" description="Disordered" evidence="5">
    <location>
        <begin position="798"/>
        <end position="832"/>
    </location>
</feature>
<evidence type="ECO:0000256" key="5">
    <source>
        <dbReference type="SAM" id="MobiDB-lite"/>
    </source>
</evidence>
<sequence length="1042" mass="111745">MAAVPGTTRDFFELVKAIGESKSKQEEDRIIADEVTYLKKVCPQPSKDKKKMKELVVRMIYVEMLGQDASFAYIKAVELCASTSISQKRVGYLAAALCLSPQHEFRFMLVNQIQRDMNSNNVLEISAALAAVNKIVTEDMVPAVIGDVLKLLRHEMEAVRKKAVGAMHRFYQMDKTCLQDHIGKIRAALCDKDPCVMCATLPLFQAMIQDDVSAFKDLVPSFVSILKQITDHRLPKDYDYHRIPSPWIQMNLLRLLALLGKNDQASSEGMYEVLVDVMKRADTGINIGYAIVYEVVKTVTTIYPNAVLLDAAATSISRFIRSDSHNLKYIGIKGLASIVKDYPKYAADHQMAVIDCLEDRDETLKRKTLDLLFRMTNAVNVEFIVEKLLSFLATATDDHFRTDLVGQITQCAERFAPSNAWYVQTIIRVFELAGDKVKSSVAQTLTQLIAEGSEIEAEEDGEGLSSDDELRTEAVENFLDLMVRPKLPEILAQAVAWVLGEYGFLSTSCSLEQIMDKLCQLTLQCNDPLTRAHVVTAISKLVAQNGGCPAKVLAFMDRYSRSVNLDVQQRCLEFKALLKHPNTLVEVLPVDASCEDIEIDEGLSFLQGYVQSALNLGAKPYTPPQHDDDEDADEGHSAKLKITPYAVPTLPAAQTNNMVAMAGLPGAAFVAPAGVNNALGASPLVALGAQSIATSQGNNLIGAAKGANAVWGRKPEPAPVLAPTPASPMPVQQASSVLNSPAAGPYGSAAHGSSPYGNHTVAPSAAPAQPQGPPAPRELSEKEKQAAALFGGLGAGAAGAGRAAKPVQRRTVGPRGSVTAAQEPAVQNAAAAHTQDDLLAPHVESVPAVPVSSLLEMDLLDAHLPAPAPAPVPAAVYTPVAVPPAMPVAPAPAPAPAPMSAMNNISSAFADLLEPNQATSSAPPVAEPTANVKPLVIVTAEFGKRWGSTPFDVKLSIPVMNLSTLEQLRRAVPATYHHVESIPASLEAIFAATMTSTGSIILLHVKLQPGRRAVDIVVKSNAKEICEREGAFLAAALTSFQG</sequence>
<dbReference type="InterPro" id="IPR050840">
    <property type="entry name" value="Adaptor_Complx_Large_Subunit"/>
</dbReference>
<evidence type="ECO:0000256" key="3">
    <source>
        <dbReference type="ARBA" id="ARBA00022927"/>
    </source>
</evidence>
<comment type="subcellular location">
    <subcellularLocation>
        <location evidence="1">Endomembrane system</location>
    </subcellularLocation>
</comment>
<dbReference type="InterPro" id="IPR028269">
    <property type="entry name" value="AP4E1_C"/>
</dbReference>
<dbReference type="GO" id="GO:0030117">
    <property type="term" value="C:membrane coat"/>
    <property type="evidence" value="ECO:0007669"/>
    <property type="project" value="InterPro"/>
</dbReference>
<dbReference type="GO" id="GO:0012505">
    <property type="term" value="C:endomembrane system"/>
    <property type="evidence" value="ECO:0007669"/>
    <property type="project" value="UniProtKB-SubCell"/>
</dbReference>
<dbReference type="Pfam" id="PF14807">
    <property type="entry name" value="AP4E_app_platf"/>
    <property type="match status" value="1"/>
</dbReference>
<dbReference type="InterPro" id="IPR002553">
    <property type="entry name" value="Clathrin/coatomer_adapt-like_N"/>
</dbReference>
<feature type="domain" description="AP-4 complex subunit epsilon-1 C-terminal" evidence="6">
    <location>
        <begin position="933"/>
        <end position="1038"/>
    </location>
</feature>
<dbReference type="GO" id="GO:0006886">
    <property type="term" value="P:intracellular protein transport"/>
    <property type="evidence" value="ECO:0007669"/>
    <property type="project" value="InterPro"/>
</dbReference>
<feature type="compositionally biased region" description="Polar residues" evidence="5">
    <location>
        <begin position="730"/>
        <end position="739"/>
    </location>
</feature>
<reference evidence="7" key="1">
    <citation type="submission" date="2021-01" db="EMBL/GenBank/DDBJ databases">
        <authorList>
            <person name="Corre E."/>
            <person name="Pelletier E."/>
            <person name="Niang G."/>
            <person name="Scheremetjew M."/>
            <person name="Finn R."/>
            <person name="Kale V."/>
            <person name="Holt S."/>
            <person name="Cochrane G."/>
            <person name="Meng A."/>
            <person name="Brown T."/>
            <person name="Cohen L."/>
        </authorList>
    </citation>
    <scope>NUCLEOTIDE SEQUENCE</scope>
    <source>
        <strain evidence="7">CCAP 955/1</strain>
    </source>
</reference>
<feature type="compositionally biased region" description="Low complexity" evidence="5">
    <location>
        <begin position="820"/>
        <end position="832"/>
    </location>
</feature>
<evidence type="ECO:0000256" key="2">
    <source>
        <dbReference type="ARBA" id="ARBA00022448"/>
    </source>
</evidence>
<evidence type="ECO:0000256" key="1">
    <source>
        <dbReference type="ARBA" id="ARBA00004308"/>
    </source>
</evidence>
<dbReference type="GO" id="GO:0016192">
    <property type="term" value="P:vesicle-mediated transport"/>
    <property type="evidence" value="ECO:0007669"/>
    <property type="project" value="InterPro"/>
</dbReference>
<dbReference type="SMART" id="SM01356">
    <property type="entry name" value="AP4E_app_platf"/>
    <property type="match status" value="1"/>
</dbReference>
<keyword evidence="4" id="KW-0472">Membrane</keyword>
<proteinExistence type="predicted"/>
<dbReference type="AlphaFoldDB" id="A0A7S3HNE1"/>
<dbReference type="Pfam" id="PF01602">
    <property type="entry name" value="Adaptin_N"/>
    <property type="match status" value="1"/>
</dbReference>
<feature type="region of interest" description="Disordered" evidence="5">
    <location>
        <begin position="715"/>
        <end position="783"/>
    </location>
</feature>
<dbReference type="InterPro" id="IPR011989">
    <property type="entry name" value="ARM-like"/>
</dbReference>
<evidence type="ECO:0000313" key="7">
    <source>
        <dbReference type="EMBL" id="CAE0300071.1"/>
    </source>
</evidence>